<keyword evidence="13 20" id="KW-0249">Electron transport</keyword>
<evidence type="ECO:0000256" key="8">
    <source>
        <dbReference type="ARBA" id="ARBA00022475"/>
    </source>
</evidence>
<keyword evidence="9" id="KW-0812">Transmembrane</keyword>
<evidence type="ECO:0000256" key="17">
    <source>
        <dbReference type="ARBA" id="ARBA00023136"/>
    </source>
</evidence>
<name>A0A846MW31_9PROT</name>
<dbReference type="PROSITE" id="PS51318">
    <property type="entry name" value="TAT"/>
    <property type="match status" value="1"/>
</dbReference>
<dbReference type="RefSeq" id="WP_167081657.1">
    <property type="nucleotide sequence ID" value="NZ_BAAADC010000001.1"/>
</dbReference>
<dbReference type="SUPFAM" id="SSF50022">
    <property type="entry name" value="ISP domain"/>
    <property type="match status" value="1"/>
</dbReference>
<comment type="function">
    <text evidence="1">Component of the ubiquinol-cytochrome c reductase complex (complex III or cytochrome b-c1 complex), which is a respiratory chain that generates an electrochemical potential coupled to ATP synthesis.</text>
</comment>
<keyword evidence="24" id="KW-1185">Reference proteome</keyword>
<evidence type="ECO:0000256" key="18">
    <source>
        <dbReference type="ARBA" id="ARBA00023157"/>
    </source>
</evidence>
<evidence type="ECO:0000256" key="12">
    <source>
        <dbReference type="ARBA" id="ARBA00022967"/>
    </source>
</evidence>
<reference evidence="23 24" key="1">
    <citation type="submission" date="2020-03" db="EMBL/GenBank/DDBJ databases">
        <title>Genomic Encyclopedia of Type Strains, Phase IV (KMG-IV): sequencing the most valuable type-strain genomes for metagenomic binning, comparative biology and taxonomic classification.</title>
        <authorList>
            <person name="Goeker M."/>
        </authorList>
    </citation>
    <scope>NUCLEOTIDE SEQUENCE [LARGE SCALE GENOMIC DNA]</scope>
    <source>
        <strain evidence="23 24">DSM 19867</strain>
    </source>
</reference>
<dbReference type="EMBL" id="JAASRM010000001">
    <property type="protein sequence ID" value="NIK87768.1"/>
    <property type="molecule type" value="Genomic_DNA"/>
</dbReference>
<evidence type="ECO:0000256" key="6">
    <source>
        <dbReference type="ARBA" id="ARBA00019816"/>
    </source>
</evidence>
<dbReference type="Gene3D" id="1.20.5.510">
    <property type="entry name" value="Single helix bin"/>
    <property type="match status" value="1"/>
</dbReference>
<keyword evidence="12" id="KW-1278">Translocase</keyword>
<comment type="catalytic activity">
    <reaction evidence="19 20">
        <text>a quinol + 2 Fe(III)-[cytochrome c](out) = a quinone + 2 Fe(II)-[cytochrome c](out) + 2 H(+)(out)</text>
        <dbReference type="Rhea" id="RHEA:11484"/>
        <dbReference type="Rhea" id="RHEA-COMP:10350"/>
        <dbReference type="Rhea" id="RHEA-COMP:14399"/>
        <dbReference type="ChEBI" id="CHEBI:15378"/>
        <dbReference type="ChEBI" id="CHEBI:24646"/>
        <dbReference type="ChEBI" id="CHEBI:29033"/>
        <dbReference type="ChEBI" id="CHEBI:29034"/>
        <dbReference type="ChEBI" id="CHEBI:132124"/>
        <dbReference type="EC" id="7.1.1.8"/>
    </reaction>
</comment>
<dbReference type="PRINTS" id="PR00162">
    <property type="entry name" value="RIESKE"/>
</dbReference>
<evidence type="ECO:0000256" key="11">
    <source>
        <dbReference type="ARBA" id="ARBA00022723"/>
    </source>
</evidence>
<dbReference type="InterPro" id="IPR006311">
    <property type="entry name" value="TAT_signal"/>
</dbReference>
<keyword evidence="15" id="KW-0408">Iron</keyword>
<comment type="caution">
    <text evidence="23">The sequence shown here is derived from an EMBL/GenBank/DDBJ whole genome shotgun (WGS) entry which is preliminary data.</text>
</comment>
<gene>
    <name evidence="23" type="ORF">FHS83_001086</name>
</gene>
<organism evidence="23 24">
    <name type="scientific">Rhizomicrobium palustre</name>
    <dbReference type="NCBI Taxonomy" id="189966"/>
    <lineage>
        <taxon>Bacteria</taxon>
        <taxon>Pseudomonadati</taxon>
        <taxon>Pseudomonadota</taxon>
        <taxon>Alphaproteobacteria</taxon>
        <taxon>Micropepsales</taxon>
        <taxon>Micropepsaceae</taxon>
        <taxon>Rhizomicrobium</taxon>
    </lineage>
</organism>
<evidence type="ECO:0000256" key="4">
    <source>
        <dbReference type="ARBA" id="ARBA00011649"/>
    </source>
</evidence>
<dbReference type="NCBIfam" id="TIGR01416">
    <property type="entry name" value="Rieske_proteo"/>
    <property type="match status" value="1"/>
</dbReference>
<evidence type="ECO:0000256" key="7">
    <source>
        <dbReference type="ARBA" id="ARBA00022448"/>
    </source>
</evidence>
<keyword evidence="11" id="KW-0479">Metal-binding</keyword>
<feature type="domain" description="Rieske" evidence="22">
    <location>
        <begin position="114"/>
        <end position="187"/>
    </location>
</feature>
<dbReference type="GO" id="GO:0046872">
    <property type="term" value="F:metal ion binding"/>
    <property type="evidence" value="ECO:0007669"/>
    <property type="project" value="UniProtKB-KW"/>
</dbReference>
<dbReference type="CDD" id="cd03470">
    <property type="entry name" value="Rieske_cytochrome_bc1"/>
    <property type="match status" value="1"/>
</dbReference>
<dbReference type="GO" id="GO:0008121">
    <property type="term" value="F:quinol-cytochrome-c reductase activity"/>
    <property type="evidence" value="ECO:0007669"/>
    <property type="project" value="UniProtKB-EC"/>
</dbReference>
<evidence type="ECO:0000256" key="20">
    <source>
        <dbReference type="RuleBase" id="RU004494"/>
    </source>
</evidence>
<dbReference type="Pfam" id="PF10399">
    <property type="entry name" value="UCR_Fe-S_N"/>
    <property type="match status" value="1"/>
</dbReference>
<evidence type="ECO:0000256" key="19">
    <source>
        <dbReference type="ARBA" id="ARBA00029351"/>
    </source>
</evidence>
<comment type="cofactor">
    <cofactor evidence="20">
        <name>[2Fe-2S] cluster</name>
        <dbReference type="ChEBI" id="CHEBI:190135"/>
    </cofactor>
    <text evidence="20">Binds 1 [2Fe-2S] cluster per subunit.</text>
</comment>
<evidence type="ECO:0000256" key="15">
    <source>
        <dbReference type="ARBA" id="ARBA00023004"/>
    </source>
</evidence>
<evidence type="ECO:0000256" key="14">
    <source>
        <dbReference type="ARBA" id="ARBA00022989"/>
    </source>
</evidence>
<dbReference type="AlphaFoldDB" id="A0A846MW31"/>
<evidence type="ECO:0000313" key="24">
    <source>
        <dbReference type="Proteomes" id="UP000570514"/>
    </source>
</evidence>
<dbReference type="InterPro" id="IPR036922">
    <property type="entry name" value="Rieske_2Fe-2S_sf"/>
</dbReference>
<dbReference type="InterPro" id="IPR019470">
    <property type="entry name" value="Ubiq_cytC_Rdtase_Fe-S_su_TAT"/>
</dbReference>
<dbReference type="PROSITE" id="PS51296">
    <property type="entry name" value="RIESKE"/>
    <property type="match status" value="1"/>
</dbReference>
<evidence type="ECO:0000256" key="9">
    <source>
        <dbReference type="ARBA" id="ARBA00022692"/>
    </source>
</evidence>
<keyword evidence="7 20" id="KW-0813">Transport</keyword>
<evidence type="ECO:0000256" key="3">
    <source>
        <dbReference type="ARBA" id="ARBA00010651"/>
    </source>
</evidence>
<dbReference type="InterPro" id="IPR014349">
    <property type="entry name" value="Rieske_Fe-S_prot"/>
</dbReference>
<keyword evidence="18" id="KW-1015">Disulfide bond</keyword>
<evidence type="ECO:0000256" key="1">
    <source>
        <dbReference type="ARBA" id="ARBA00002444"/>
    </source>
</evidence>
<accession>A0A846MW31</accession>
<evidence type="ECO:0000313" key="23">
    <source>
        <dbReference type="EMBL" id="NIK87768.1"/>
    </source>
</evidence>
<comment type="similarity">
    <text evidence="3">Belongs to the Rieske iron-sulfur protein family.</text>
</comment>
<protein>
    <recommendedName>
        <fullName evidence="6 20">Ubiquinol-cytochrome c reductase iron-sulfur subunit</fullName>
        <ecNumber evidence="5 20">7.1.1.8</ecNumber>
    </recommendedName>
</protein>
<dbReference type="InterPro" id="IPR019546">
    <property type="entry name" value="TAT_signal_bac_arc"/>
</dbReference>
<evidence type="ECO:0000256" key="21">
    <source>
        <dbReference type="RuleBase" id="RU004497"/>
    </source>
</evidence>
<keyword evidence="16" id="KW-0411">Iron-sulfur</keyword>
<dbReference type="EC" id="7.1.1.8" evidence="5 20"/>
<dbReference type="Pfam" id="PF00355">
    <property type="entry name" value="Rieske"/>
    <property type="match status" value="1"/>
</dbReference>
<dbReference type="InterPro" id="IPR005805">
    <property type="entry name" value="Rieske_Fe-S_prot_C"/>
</dbReference>
<comment type="subunit">
    <text evidence="4 21">The main subunits of complex b-c1 are: cytochrome b, cytochrome c1 and the Rieske protein.</text>
</comment>
<keyword evidence="14" id="KW-1133">Transmembrane helix</keyword>
<evidence type="ECO:0000259" key="22">
    <source>
        <dbReference type="PROSITE" id="PS51296"/>
    </source>
</evidence>
<dbReference type="InterPro" id="IPR006317">
    <property type="entry name" value="Ubiquinol_cyt_c_Rdtase_Fe-S-su"/>
</dbReference>
<evidence type="ECO:0000256" key="2">
    <source>
        <dbReference type="ARBA" id="ARBA00004162"/>
    </source>
</evidence>
<dbReference type="Gene3D" id="2.102.10.10">
    <property type="entry name" value="Rieske [2Fe-2S] iron-sulphur domain"/>
    <property type="match status" value="1"/>
</dbReference>
<dbReference type="NCBIfam" id="TIGR01409">
    <property type="entry name" value="TAT_signal_seq"/>
    <property type="match status" value="1"/>
</dbReference>
<sequence length="189" mass="20170">MANAIKPDATRRDFLFVATGAAAAVGGVAAVWPFIDQMNPSSAVLAMASIEVDLSAIQAGQQVIFKWRGHPLFVRRRTPKEIAEARAVSLNDLVDRVARNANIAENAPASDENRVIKPEWLVLVGVCTHLGCTPTVSTPQSPQGSYGGWLCHCHGSDYDTAGRIRKGPAPQNLAVPPYAFTGPTKIKIG</sequence>
<evidence type="ECO:0000256" key="13">
    <source>
        <dbReference type="ARBA" id="ARBA00022982"/>
    </source>
</evidence>
<keyword evidence="17" id="KW-0472">Membrane</keyword>
<evidence type="ECO:0000256" key="5">
    <source>
        <dbReference type="ARBA" id="ARBA00012951"/>
    </source>
</evidence>
<comment type="miscellaneous">
    <text evidence="20">The Rieske protein is a high potential 2Fe-2S protein.</text>
</comment>
<dbReference type="PANTHER" id="PTHR10134">
    <property type="entry name" value="CYTOCHROME B-C1 COMPLEX SUBUNIT RIESKE, MITOCHONDRIAL"/>
    <property type="match status" value="1"/>
</dbReference>
<dbReference type="GO" id="GO:0005886">
    <property type="term" value="C:plasma membrane"/>
    <property type="evidence" value="ECO:0007669"/>
    <property type="project" value="UniProtKB-SubCell"/>
</dbReference>
<keyword evidence="8" id="KW-1003">Cell membrane</keyword>
<evidence type="ECO:0000256" key="16">
    <source>
        <dbReference type="ARBA" id="ARBA00023014"/>
    </source>
</evidence>
<dbReference type="FunFam" id="2.102.10.10:FF:000001">
    <property type="entry name" value="Cytochrome b-c1 complex subunit Rieske, mitochondrial"/>
    <property type="match status" value="1"/>
</dbReference>
<dbReference type="InterPro" id="IPR017941">
    <property type="entry name" value="Rieske_2Fe-2S"/>
</dbReference>
<proteinExistence type="inferred from homology"/>
<dbReference type="GO" id="GO:0051537">
    <property type="term" value="F:2 iron, 2 sulfur cluster binding"/>
    <property type="evidence" value="ECO:0007669"/>
    <property type="project" value="UniProtKB-KW"/>
</dbReference>
<comment type="subcellular location">
    <subcellularLocation>
        <location evidence="2">Cell membrane</location>
        <topology evidence="2">Single-pass membrane protein</topology>
    </subcellularLocation>
</comment>
<evidence type="ECO:0000256" key="10">
    <source>
        <dbReference type="ARBA" id="ARBA00022714"/>
    </source>
</evidence>
<dbReference type="Proteomes" id="UP000570514">
    <property type="component" value="Unassembled WGS sequence"/>
</dbReference>
<keyword evidence="10" id="KW-0001">2Fe-2S</keyword>